<dbReference type="GO" id="GO:0006826">
    <property type="term" value="P:iron ion transport"/>
    <property type="evidence" value="ECO:0007669"/>
    <property type="project" value="UniProtKB-KW"/>
</dbReference>
<evidence type="ECO:0000256" key="11">
    <source>
        <dbReference type="PROSITE-ProRule" id="PRU01360"/>
    </source>
</evidence>
<comment type="similarity">
    <text evidence="11 12">Belongs to the TonB-dependent receptor family.</text>
</comment>
<dbReference type="Pfam" id="PF07715">
    <property type="entry name" value="Plug"/>
    <property type="match status" value="1"/>
</dbReference>
<evidence type="ECO:0000256" key="1">
    <source>
        <dbReference type="ARBA" id="ARBA00004571"/>
    </source>
</evidence>
<keyword evidence="6" id="KW-0408">Iron</keyword>
<dbReference type="Gene3D" id="2.40.170.20">
    <property type="entry name" value="TonB-dependent receptor, beta-barrel domain"/>
    <property type="match status" value="1"/>
</dbReference>
<keyword evidence="10 11" id="KW-0998">Cell outer membrane</keyword>
<dbReference type="SUPFAM" id="SSF56935">
    <property type="entry name" value="Porins"/>
    <property type="match status" value="1"/>
</dbReference>
<dbReference type="InterPro" id="IPR039426">
    <property type="entry name" value="TonB-dep_rcpt-like"/>
</dbReference>
<dbReference type="PANTHER" id="PTHR32552:SF81">
    <property type="entry name" value="TONB-DEPENDENT OUTER MEMBRANE RECEPTOR"/>
    <property type="match status" value="1"/>
</dbReference>
<dbReference type="RefSeq" id="WP_102113971.1">
    <property type="nucleotide sequence ID" value="NZ_BMGN01000007.1"/>
</dbReference>
<gene>
    <name evidence="13" type="ORF">C0V82_18875</name>
</gene>
<evidence type="ECO:0000256" key="3">
    <source>
        <dbReference type="ARBA" id="ARBA00022452"/>
    </source>
</evidence>
<dbReference type="Pfam" id="PF00593">
    <property type="entry name" value="TonB_dep_Rec_b-barrel"/>
    <property type="match status" value="1"/>
</dbReference>
<dbReference type="Proteomes" id="UP000234752">
    <property type="component" value="Chromosome eg_2"/>
</dbReference>
<evidence type="ECO:0000256" key="12">
    <source>
        <dbReference type="RuleBase" id="RU003357"/>
    </source>
</evidence>
<keyword evidence="14" id="KW-1185">Reference proteome</keyword>
<reference evidence="13 14" key="1">
    <citation type="submission" date="2017-12" db="EMBL/GenBank/DDBJ databases">
        <title>Genomes of bacteria within cyanobacterial aggregates.</title>
        <authorList>
            <person name="Cai H."/>
        </authorList>
    </citation>
    <scope>NUCLEOTIDE SEQUENCE [LARGE SCALE GENOMIC DNA]</scope>
    <source>
        <strain evidence="13 14">TH16</strain>
    </source>
</reference>
<sequence>MSSRKLRRPKGRAMATLCLLSMTLPVGAQEQKGMLEEVIVTAQKRSESVQKTALAVTAMAGEALAEKNILSATALLGQVPNLHIGQASNETVISIRGVSSAGITPAADASVAFHVDGVYQPRPSGASSMFFDLERVEVLRGPQGTLYGRNATAGSINVITAKPTDRLQSAAEIAVGNLSRMTVQGMLNVPVIEEKLAVRGAFLSHRQAGYTRNAGNGQPKLNDADQIAGRLHVLTNPTENIRFLLSGDYYHRGGAGSNSVLIGRLNNDFRANGTAQPWLVATNTIPYVDNELFGISGELTWGLGAVDLTSLTAFRRDNADTTSDQDGTATGTQTSRFFNYNRNFSQELRLAAADPDRFKWIAGAYYTYEHNRDNLDQYTNLQRTTGVILRRPERYARSKALFGQASYELVDDLNATVGLRQSWDEKGSPVGLTQTIGTTTNSFRPDYGEWNKFTWKGGLEWQADDTTLYYANVGNGYKSGGFSSNRNYGPESLLAYEVGSKNDLLDRRLRLNLSGFYYDYKDLQVTATVPDEDGVVRTRTTNAAGSTVWGLEAELQAMLTHDLRINSSLAYLDASFDKYPGASDSLFRTVQDLSGNRLPRAPRFTGNIGFDFDMDVGEHGTLTLHGETRYQSKIFFSAFNDKAFVANGVTVNPYAMAAQEGYTASAVRLRYKPAEGDWYAEIFADNLENNAILTAVTYGTGGETFGAFGPPRTFGVKLGIRM</sequence>
<keyword evidence="7" id="KW-0406">Ion transport</keyword>
<evidence type="ECO:0000313" key="13">
    <source>
        <dbReference type="EMBL" id="AUN32433.1"/>
    </source>
</evidence>
<evidence type="ECO:0000256" key="7">
    <source>
        <dbReference type="ARBA" id="ARBA00023065"/>
    </source>
</evidence>
<keyword evidence="2 11" id="KW-0813">Transport</keyword>
<dbReference type="InterPro" id="IPR036942">
    <property type="entry name" value="Beta-barrel_TonB_sf"/>
</dbReference>
<keyword evidence="9 11" id="KW-0472">Membrane</keyword>
<evidence type="ECO:0000256" key="10">
    <source>
        <dbReference type="ARBA" id="ARBA00023237"/>
    </source>
</evidence>
<evidence type="ECO:0000256" key="8">
    <source>
        <dbReference type="ARBA" id="ARBA00023077"/>
    </source>
</evidence>
<evidence type="ECO:0000256" key="5">
    <source>
        <dbReference type="ARBA" id="ARBA00022692"/>
    </source>
</evidence>
<organism evidence="13 14">
    <name type="scientific">Niveispirillum cyanobacteriorum</name>
    <dbReference type="NCBI Taxonomy" id="1612173"/>
    <lineage>
        <taxon>Bacteria</taxon>
        <taxon>Pseudomonadati</taxon>
        <taxon>Pseudomonadota</taxon>
        <taxon>Alphaproteobacteria</taxon>
        <taxon>Rhodospirillales</taxon>
        <taxon>Azospirillaceae</taxon>
        <taxon>Niveispirillum</taxon>
    </lineage>
</organism>
<dbReference type="AlphaFoldDB" id="A0A2K9NH74"/>
<evidence type="ECO:0000256" key="4">
    <source>
        <dbReference type="ARBA" id="ARBA00022496"/>
    </source>
</evidence>
<proteinExistence type="inferred from homology"/>
<protein>
    <submittedName>
        <fullName evidence="13">Uncharacterized protein</fullName>
    </submittedName>
</protein>
<comment type="subcellular location">
    <subcellularLocation>
        <location evidence="1 11">Cell outer membrane</location>
        <topology evidence="1 11">Multi-pass membrane protein</topology>
    </subcellularLocation>
</comment>
<keyword evidence="8 12" id="KW-0798">TonB box</keyword>
<keyword evidence="3 11" id="KW-1134">Transmembrane beta strand</keyword>
<dbReference type="KEGG" id="ncb:C0V82_18875"/>
<name>A0A2K9NH74_9PROT</name>
<dbReference type="PANTHER" id="PTHR32552">
    <property type="entry name" value="FERRICHROME IRON RECEPTOR-RELATED"/>
    <property type="match status" value="1"/>
</dbReference>
<dbReference type="PROSITE" id="PS52016">
    <property type="entry name" value="TONB_DEPENDENT_REC_3"/>
    <property type="match status" value="1"/>
</dbReference>
<evidence type="ECO:0000256" key="6">
    <source>
        <dbReference type="ARBA" id="ARBA00023004"/>
    </source>
</evidence>
<evidence type="ECO:0000313" key="14">
    <source>
        <dbReference type="Proteomes" id="UP000234752"/>
    </source>
</evidence>
<evidence type="ECO:0000256" key="9">
    <source>
        <dbReference type="ARBA" id="ARBA00023136"/>
    </source>
</evidence>
<keyword evidence="4" id="KW-0410">Iron transport</keyword>
<keyword evidence="5 11" id="KW-0812">Transmembrane</keyword>
<dbReference type="EMBL" id="CP025612">
    <property type="protein sequence ID" value="AUN32433.1"/>
    <property type="molecule type" value="Genomic_DNA"/>
</dbReference>
<accession>A0A2K9NH74</accession>
<evidence type="ECO:0000256" key="2">
    <source>
        <dbReference type="ARBA" id="ARBA00022448"/>
    </source>
</evidence>
<dbReference type="InterPro" id="IPR000531">
    <property type="entry name" value="Beta-barrel_TonB"/>
</dbReference>
<dbReference type="InterPro" id="IPR012910">
    <property type="entry name" value="Plug_dom"/>
</dbReference>
<dbReference type="OrthoDB" id="7455607at2"/>
<dbReference type="GO" id="GO:0009279">
    <property type="term" value="C:cell outer membrane"/>
    <property type="evidence" value="ECO:0007669"/>
    <property type="project" value="UniProtKB-SubCell"/>
</dbReference>